<evidence type="ECO:0000313" key="7">
    <source>
        <dbReference type="EMBL" id="QGS52339.1"/>
    </source>
</evidence>
<dbReference type="SUPFAM" id="SSF55804">
    <property type="entry name" value="Phoshotransferase/anion transport protein"/>
    <property type="match status" value="1"/>
</dbReference>
<evidence type="ECO:0000259" key="6">
    <source>
        <dbReference type="PROSITE" id="PS51099"/>
    </source>
</evidence>
<dbReference type="OrthoDB" id="1640042at2"/>
<dbReference type="PROSITE" id="PS51094">
    <property type="entry name" value="PTS_EIIA_TYPE_2"/>
    <property type="match status" value="1"/>
</dbReference>
<evidence type="ECO:0000313" key="8">
    <source>
        <dbReference type="Proteomes" id="UP000424468"/>
    </source>
</evidence>
<dbReference type="Gene3D" id="3.40.930.10">
    <property type="entry name" value="Mannitol-specific EII, Chain A"/>
    <property type="match status" value="1"/>
</dbReference>
<dbReference type="GO" id="GO:0008982">
    <property type="term" value="F:protein-N(PI)-phosphohistidine-sugar phosphotransferase activity"/>
    <property type="evidence" value="ECO:0007669"/>
    <property type="project" value="InterPro"/>
</dbReference>
<keyword evidence="1" id="KW-0808">Transferase</keyword>
<dbReference type="PROSITE" id="PS51099">
    <property type="entry name" value="PTS_EIIB_TYPE_2"/>
    <property type="match status" value="1"/>
</dbReference>
<dbReference type="InterPro" id="IPR016152">
    <property type="entry name" value="PTrfase/Anion_transptr"/>
</dbReference>
<keyword evidence="2" id="KW-0805">Transcription regulation</keyword>
<protein>
    <submittedName>
        <fullName evidence="7">PTS system, mannitol-specific IIA component</fullName>
    </submittedName>
</protein>
<evidence type="ECO:0000259" key="5">
    <source>
        <dbReference type="PROSITE" id="PS51094"/>
    </source>
</evidence>
<proteinExistence type="predicted"/>
<dbReference type="RefSeq" id="WP_156007220.1">
    <property type="nucleotide sequence ID" value="NZ_CP046276.1"/>
</dbReference>
<evidence type="ECO:0000256" key="2">
    <source>
        <dbReference type="ARBA" id="ARBA00023015"/>
    </source>
</evidence>
<dbReference type="Proteomes" id="UP000424468">
    <property type="component" value="Chromosome"/>
</dbReference>
<evidence type="ECO:0000256" key="3">
    <source>
        <dbReference type="ARBA" id="ARBA00023163"/>
    </source>
</evidence>
<feature type="coiled-coil region" evidence="4">
    <location>
        <begin position="106"/>
        <end position="133"/>
    </location>
</feature>
<dbReference type="CDD" id="cd00133">
    <property type="entry name" value="PTS_IIB"/>
    <property type="match status" value="1"/>
</dbReference>
<dbReference type="EMBL" id="CP046276">
    <property type="protein sequence ID" value="QGS52339.1"/>
    <property type="molecule type" value="Genomic_DNA"/>
</dbReference>
<dbReference type="Gene3D" id="3.40.50.2300">
    <property type="match status" value="1"/>
</dbReference>
<reference evidence="7 8" key="1">
    <citation type="submission" date="2019-11" db="EMBL/GenBank/DDBJ databases">
        <title>Complete genome sequence of Spiroplasma tabanidicola TAUS-1 (DSM 22603).</title>
        <authorList>
            <person name="Huang C.-T."/>
            <person name="Lin Y.-C."/>
            <person name="Kuo C.-H."/>
        </authorList>
    </citation>
    <scope>NUCLEOTIDE SEQUENCE [LARGE SCALE GENOMIC DNA]</scope>
    <source>
        <strain evidence="7 8">TAUS-1</strain>
    </source>
</reference>
<sequence length="621" mass="73278">MKKERQLRILYTLLSYKKLNVDVITKAYDISRKTWERDFEDINLFLSKKGQFRIIEKNNSIHFIGSDINLLEQLQLDDSFLLKEERLIYIFMILLRDLHIAKSQLIDDLDVSMKILENDINELRNIFIQNEANLSIDSRGIKISNIQKDKEIKILIDIIIKHLSLKQVYSILKLNSIEKLFSSYIYKSLEKKYNISIYNKIFIWTLEHASNQYNISNYEIIILSIKITLWLNHPNNKELMIAIVSLNNQRDFYELVKKIYCTEKLKLFTINHYSNNNFNEEIDLFTEYLNKQIKKLFKSNINLNKDIQKRIKDHIKSNLDSTNIDEIILAEYNRNLSQYINTYTELWKVIKDCVAKFFNDSKVLKLIQYEIFIHILVWFDTYIYELEINILTICIGGMGQSAMIKNHLASMYRNAKIENIAFSNINKQVLKRYDIIISAVDISEFKIENFILMPLILILKSKNEIHKVITETIYKNLLGGKMQNQILKKENILINQKAKDKNEAILQCANLLKSQGYIEDEYINSMIEREKKFSVYIGNYLAIPHGLDQKGVIKDGIVVIHYKEPIDYDSNPVNFFIGIAAKSNNHMDILSNIAEKMMELDFVEELIKNPSEERILEEFNF</sequence>
<feature type="domain" description="PTS EIIA type-2" evidence="5">
    <location>
        <begin position="485"/>
        <end position="621"/>
    </location>
</feature>
<dbReference type="InterPro" id="IPR013011">
    <property type="entry name" value="PTS_EIIB_2"/>
</dbReference>
<dbReference type="Pfam" id="PF02302">
    <property type="entry name" value="PTS_IIB"/>
    <property type="match status" value="1"/>
</dbReference>
<dbReference type="SUPFAM" id="SSF52794">
    <property type="entry name" value="PTS system IIB component-like"/>
    <property type="match status" value="1"/>
</dbReference>
<dbReference type="InterPro" id="IPR003501">
    <property type="entry name" value="PTS_EIIB_2/3"/>
</dbReference>
<dbReference type="PROSITE" id="PS00372">
    <property type="entry name" value="PTS_EIIA_TYPE_2_HIS"/>
    <property type="match status" value="1"/>
</dbReference>
<dbReference type="InterPro" id="IPR036095">
    <property type="entry name" value="PTS_EIIB-like_sf"/>
</dbReference>
<accession>A0A6I6CA57</accession>
<dbReference type="PANTHER" id="PTHR30185:SF18">
    <property type="entry name" value="TRANSCRIPTIONAL REGULATOR MTLR"/>
    <property type="match status" value="1"/>
</dbReference>
<dbReference type="GO" id="GO:0009401">
    <property type="term" value="P:phosphoenolpyruvate-dependent sugar phosphotransferase system"/>
    <property type="evidence" value="ECO:0007669"/>
    <property type="project" value="InterPro"/>
</dbReference>
<dbReference type="Pfam" id="PF00359">
    <property type="entry name" value="PTS_EIIA_2"/>
    <property type="match status" value="1"/>
</dbReference>
<dbReference type="InterPro" id="IPR002178">
    <property type="entry name" value="PTS_EIIA_type-2_dom"/>
</dbReference>
<gene>
    <name evidence="7" type="primary">cmtB</name>
    <name evidence="7" type="ORF">STABA_v1c09870</name>
</gene>
<dbReference type="CDD" id="cd00211">
    <property type="entry name" value="PTS_IIA_fru"/>
    <property type="match status" value="1"/>
</dbReference>
<name>A0A6I6CA57_9MOLU</name>
<evidence type="ECO:0000256" key="4">
    <source>
        <dbReference type="SAM" id="Coils"/>
    </source>
</evidence>
<keyword evidence="4" id="KW-0175">Coiled coil</keyword>
<evidence type="ECO:0000256" key="1">
    <source>
        <dbReference type="ARBA" id="ARBA00022679"/>
    </source>
</evidence>
<feature type="domain" description="PTS EIIB type-2" evidence="6">
    <location>
        <begin position="388"/>
        <end position="477"/>
    </location>
</feature>
<dbReference type="KEGG" id="stab:STABA_v1c09870"/>
<keyword evidence="3" id="KW-0804">Transcription</keyword>
<dbReference type="InterPro" id="IPR050661">
    <property type="entry name" value="BglG_antiterminators"/>
</dbReference>
<dbReference type="PANTHER" id="PTHR30185">
    <property type="entry name" value="CRYPTIC BETA-GLUCOSIDE BGL OPERON ANTITERMINATOR"/>
    <property type="match status" value="1"/>
</dbReference>
<dbReference type="AlphaFoldDB" id="A0A6I6CA57"/>
<keyword evidence="8" id="KW-1185">Reference proteome</keyword>
<organism evidence="7 8">
    <name type="scientific">Spiroplasma tabanidicola</name>
    <dbReference type="NCBI Taxonomy" id="324079"/>
    <lineage>
        <taxon>Bacteria</taxon>
        <taxon>Bacillati</taxon>
        <taxon>Mycoplasmatota</taxon>
        <taxon>Mollicutes</taxon>
        <taxon>Entomoplasmatales</taxon>
        <taxon>Spiroplasmataceae</taxon>
        <taxon>Spiroplasma</taxon>
    </lineage>
</organism>